<dbReference type="STRING" id="1349785.GCA_000509405_01330"/>
<evidence type="ECO:0000256" key="6">
    <source>
        <dbReference type="PROSITE-ProRule" id="PRU10007"/>
    </source>
</evidence>
<dbReference type="KEGG" id="tmar:MARIT_0525"/>
<dbReference type="InterPro" id="IPR016161">
    <property type="entry name" value="Ald_DH/histidinol_DH"/>
</dbReference>
<dbReference type="PANTHER" id="PTHR43570">
    <property type="entry name" value="ALDEHYDE DEHYDROGENASE"/>
    <property type="match status" value="1"/>
</dbReference>
<evidence type="ECO:0000259" key="8">
    <source>
        <dbReference type="Pfam" id="PF00171"/>
    </source>
</evidence>
<protein>
    <recommendedName>
        <fullName evidence="4">Aldehyde dehydrogenase</fullName>
    </recommendedName>
</protein>
<dbReference type="PROSITE" id="PS00687">
    <property type="entry name" value="ALDEHYDE_DEHYDR_GLU"/>
    <property type="match status" value="1"/>
</dbReference>
<sequence length="458" mass="51447">MDIVKLVQSQKKYFASQQTKDTSFRKASLKKLQKELIKREDDILEALYKDFKKPKYEGILTETSIVLAELKLLIKNLHSWSKPQRVLPSLLNFPSSAKIYKEPYGAVLIISPWNYPYQLAFAPLVGAIAAGNTVVLKPSELTPHTSKITKEIIESVFNKNHVAVVEGGVSAAQELLALRWDYIFFTGSVSVGRIVAKAAAEHITPTTLELGGKSPCIIDKTANIKLAAKRLIWGKLINCGQTCIAPDYLLVHQSVKKDFIKHFKEELSNAYGEHPEKSEDYLQIINTRNFDRLVSMLKNQTILIGGETNRDNRYIAPTLIDEPSLDSEVMKEEIFGPILPLISYKNEQDINTILSKYDKPLALYIFTQEKPFAKKMIAKYSFGGGTINDTAVHFANHRIPFGGVGESGIGGYHGKYSFDSFSHKKGVVTRGNWLDISTKYAPYKGKLKQLKTLLKWTT</sequence>
<dbReference type="GeneID" id="47722123"/>
<reference evidence="9 10" key="1">
    <citation type="submission" date="2016-11" db="EMBL/GenBank/DDBJ databases">
        <authorList>
            <person name="Jaros S."/>
            <person name="Januszkiewicz K."/>
            <person name="Wedrychowicz H."/>
        </authorList>
    </citation>
    <scope>NUCLEOTIDE SEQUENCE [LARGE SCALE GENOMIC DNA]</scope>
    <source>
        <strain evidence="9">NCIMB 2154T</strain>
    </source>
</reference>
<dbReference type="InterPro" id="IPR016160">
    <property type="entry name" value="Ald_DH_CS_CYS"/>
</dbReference>
<dbReference type="FunFam" id="3.40.605.10:FF:000004">
    <property type="entry name" value="Aldehyde dehydrogenase"/>
    <property type="match status" value="1"/>
</dbReference>
<evidence type="ECO:0000313" key="10">
    <source>
        <dbReference type="Proteomes" id="UP000231564"/>
    </source>
</evidence>
<dbReference type="InterPro" id="IPR016162">
    <property type="entry name" value="Ald_DH_N"/>
</dbReference>
<dbReference type="CDD" id="cd07136">
    <property type="entry name" value="ALDH_YwdH-P39616"/>
    <property type="match status" value="1"/>
</dbReference>
<dbReference type="GO" id="GO:0005737">
    <property type="term" value="C:cytoplasm"/>
    <property type="evidence" value="ECO:0007669"/>
    <property type="project" value="TreeGrafter"/>
</dbReference>
<dbReference type="PIRSF" id="PIRSF036492">
    <property type="entry name" value="ALDH"/>
    <property type="match status" value="1"/>
</dbReference>
<feature type="active site" evidence="5">
    <location>
        <position position="243"/>
    </location>
</feature>
<comment type="similarity">
    <text evidence="1 4 7">Belongs to the aldehyde dehydrogenase family.</text>
</comment>
<dbReference type="InterPro" id="IPR016163">
    <property type="entry name" value="Ald_DH_C"/>
</dbReference>
<feature type="active site" evidence="5 6">
    <location>
        <position position="209"/>
    </location>
</feature>
<dbReference type="GO" id="GO:0006081">
    <property type="term" value="P:aldehyde metabolic process"/>
    <property type="evidence" value="ECO:0007669"/>
    <property type="project" value="InterPro"/>
</dbReference>
<feature type="domain" description="Aldehyde dehydrogenase" evidence="8">
    <location>
        <begin position="2"/>
        <end position="425"/>
    </location>
</feature>
<dbReference type="FunFam" id="3.40.309.10:FF:000003">
    <property type="entry name" value="Aldehyde dehydrogenase"/>
    <property type="match status" value="1"/>
</dbReference>
<evidence type="ECO:0000256" key="2">
    <source>
        <dbReference type="ARBA" id="ARBA00023002"/>
    </source>
</evidence>
<dbReference type="Gene3D" id="3.40.309.10">
    <property type="entry name" value="Aldehyde Dehydrogenase, Chain A, domain 2"/>
    <property type="match status" value="1"/>
</dbReference>
<dbReference type="Gene3D" id="3.40.605.10">
    <property type="entry name" value="Aldehyde Dehydrogenase, Chain A, domain 1"/>
    <property type="match status" value="1"/>
</dbReference>
<dbReference type="InterPro" id="IPR029510">
    <property type="entry name" value="Ald_DH_CS_GLU"/>
</dbReference>
<keyword evidence="3" id="KW-0520">NAD</keyword>
<keyword evidence="10" id="KW-1185">Reference proteome</keyword>
<organism evidence="9 10">
    <name type="scientific">Tenacibaculum maritimum NCIMB 2154</name>
    <dbReference type="NCBI Taxonomy" id="1349785"/>
    <lineage>
        <taxon>Bacteria</taxon>
        <taxon>Pseudomonadati</taxon>
        <taxon>Bacteroidota</taxon>
        <taxon>Flavobacteriia</taxon>
        <taxon>Flavobacteriales</taxon>
        <taxon>Flavobacteriaceae</taxon>
        <taxon>Tenacibaculum</taxon>
    </lineage>
</organism>
<dbReference type="PROSITE" id="PS00070">
    <property type="entry name" value="ALDEHYDE_DEHYDR_CYS"/>
    <property type="match status" value="1"/>
</dbReference>
<evidence type="ECO:0000256" key="1">
    <source>
        <dbReference type="ARBA" id="ARBA00009986"/>
    </source>
</evidence>
<dbReference type="InterPro" id="IPR015590">
    <property type="entry name" value="Aldehyde_DH_dom"/>
</dbReference>
<evidence type="ECO:0000256" key="7">
    <source>
        <dbReference type="RuleBase" id="RU003345"/>
    </source>
</evidence>
<dbReference type="OrthoDB" id="9762913at2"/>
<dbReference type="PANTHER" id="PTHR43570:SF16">
    <property type="entry name" value="ALDEHYDE DEHYDROGENASE TYPE III, ISOFORM Q"/>
    <property type="match status" value="1"/>
</dbReference>
<accession>A0A2H1E6M0</accession>
<evidence type="ECO:0000256" key="4">
    <source>
        <dbReference type="PIRNR" id="PIRNR036492"/>
    </source>
</evidence>
<dbReference type="InterPro" id="IPR012394">
    <property type="entry name" value="Aldehyde_DH_NAD(P)"/>
</dbReference>
<name>A0A2H1E6M0_9FLAO</name>
<dbReference type="RefSeq" id="WP_100210671.1">
    <property type="nucleotide sequence ID" value="NZ_CP138495.1"/>
</dbReference>
<dbReference type="EMBL" id="LT634361">
    <property type="protein sequence ID" value="SFZ80420.1"/>
    <property type="molecule type" value="Genomic_DNA"/>
</dbReference>
<evidence type="ECO:0000256" key="5">
    <source>
        <dbReference type="PIRSR" id="PIRSR036492-1"/>
    </source>
</evidence>
<proteinExistence type="inferred from homology"/>
<evidence type="ECO:0000256" key="3">
    <source>
        <dbReference type="ARBA" id="ARBA00023027"/>
    </source>
</evidence>
<evidence type="ECO:0000313" key="9">
    <source>
        <dbReference type="EMBL" id="SFZ80420.1"/>
    </source>
</evidence>
<gene>
    <name evidence="9" type="primary">aldH</name>
    <name evidence="9" type="ORF">MARIT_0525</name>
</gene>
<dbReference type="AlphaFoldDB" id="A0A2H1E6M0"/>
<dbReference type="SUPFAM" id="SSF53720">
    <property type="entry name" value="ALDH-like"/>
    <property type="match status" value="1"/>
</dbReference>
<keyword evidence="2 4" id="KW-0560">Oxidoreductase</keyword>
<dbReference type="Proteomes" id="UP000231564">
    <property type="component" value="Chromosome MARIT"/>
</dbReference>
<dbReference type="GO" id="GO:0004029">
    <property type="term" value="F:aldehyde dehydrogenase (NAD+) activity"/>
    <property type="evidence" value="ECO:0007669"/>
    <property type="project" value="TreeGrafter"/>
</dbReference>
<dbReference type="Pfam" id="PF00171">
    <property type="entry name" value="Aldedh"/>
    <property type="match status" value="1"/>
</dbReference>